<dbReference type="InterPro" id="IPR036390">
    <property type="entry name" value="WH_DNA-bd_sf"/>
</dbReference>
<evidence type="ECO:0000313" key="7">
    <source>
        <dbReference type="Proteomes" id="UP000656319"/>
    </source>
</evidence>
<dbReference type="PANTHER" id="PTHR30537:SF5">
    <property type="entry name" value="HTH-TYPE TRANSCRIPTIONAL ACTIVATOR TTDR-RELATED"/>
    <property type="match status" value="1"/>
</dbReference>
<dbReference type="InterPro" id="IPR000847">
    <property type="entry name" value="LysR_HTH_N"/>
</dbReference>
<evidence type="ECO:0000256" key="1">
    <source>
        <dbReference type="ARBA" id="ARBA00009437"/>
    </source>
</evidence>
<name>A0ABN7I9P5_9BURK</name>
<dbReference type="InterPro" id="IPR005119">
    <property type="entry name" value="LysR_subst-bd"/>
</dbReference>
<dbReference type="InterPro" id="IPR058163">
    <property type="entry name" value="LysR-type_TF_proteobact-type"/>
</dbReference>
<keyword evidence="4" id="KW-0804">Transcription</keyword>
<evidence type="ECO:0000259" key="5">
    <source>
        <dbReference type="PROSITE" id="PS50931"/>
    </source>
</evidence>
<accession>A0ABN7I9P5</accession>
<proteinExistence type="inferred from homology"/>
<dbReference type="PANTHER" id="PTHR30537">
    <property type="entry name" value="HTH-TYPE TRANSCRIPTIONAL REGULATOR"/>
    <property type="match status" value="1"/>
</dbReference>
<organism evidence="6 7">
    <name type="scientific">Paraburkholderia hiiakae</name>
    <dbReference type="NCBI Taxonomy" id="1081782"/>
    <lineage>
        <taxon>Bacteria</taxon>
        <taxon>Pseudomonadati</taxon>
        <taxon>Pseudomonadota</taxon>
        <taxon>Betaproteobacteria</taxon>
        <taxon>Burkholderiales</taxon>
        <taxon>Burkholderiaceae</taxon>
        <taxon>Paraburkholderia</taxon>
    </lineage>
</organism>
<dbReference type="EMBL" id="CAJHCQ010000017">
    <property type="protein sequence ID" value="CAD6554273.1"/>
    <property type="molecule type" value="Genomic_DNA"/>
</dbReference>
<dbReference type="InterPro" id="IPR036388">
    <property type="entry name" value="WH-like_DNA-bd_sf"/>
</dbReference>
<dbReference type="Pfam" id="PF00126">
    <property type="entry name" value="HTH_1"/>
    <property type="match status" value="1"/>
</dbReference>
<dbReference type="SUPFAM" id="SSF46785">
    <property type="entry name" value="Winged helix' DNA-binding domain"/>
    <property type="match status" value="1"/>
</dbReference>
<dbReference type="CDD" id="cd08422">
    <property type="entry name" value="PBP2_CrgA_like"/>
    <property type="match status" value="1"/>
</dbReference>
<sequence length="330" mass="36386">MARTCVRGRAIPGKLAMDKLDMMRIFVRIAEEGSFTGAALRLNIQTANASRAVTQLESQLRTRLLHRSTRRLALTEAGQRYLERCERILAYVDEAEAEAANAQVNPSGRLRVHASPSFGQAYVVPALVRYRERYPAVSVELTLSQHTPDIIEAGYDVMIQLSTTELPDSRLVSHRLGDVHNVLCAAPAYLDAHGVPRTVQDLEAHTCLQFVTSFFPRDRWHLNGPSGRETVEFPRSPVEINLPDALSVALREGVGIGALPMSTALAMLGSGALVRVLPEYRLQRLTAYAVHASRKYLDAKIKTFMDYLREAVPKALAADAEALSRAASQA</sequence>
<dbReference type="Proteomes" id="UP000656319">
    <property type="component" value="Unassembled WGS sequence"/>
</dbReference>
<dbReference type="SUPFAM" id="SSF53850">
    <property type="entry name" value="Periplasmic binding protein-like II"/>
    <property type="match status" value="1"/>
</dbReference>
<comment type="caution">
    <text evidence="6">The sequence shown here is derived from an EMBL/GenBank/DDBJ whole genome shotgun (WGS) entry which is preliminary data.</text>
</comment>
<evidence type="ECO:0000256" key="3">
    <source>
        <dbReference type="ARBA" id="ARBA00023125"/>
    </source>
</evidence>
<evidence type="ECO:0000256" key="2">
    <source>
        <dbReference type="ARBA" id="ARBA00023015"/>
    </source>
</evidence>
<keyword evidence="3" id="KW-0238">DNA-binding</keyword>
<gene>
    <name evidence="6" type="primary">dmlR_41</name>
    <name evidence="6" type="ORF">LMG27952_05577</name>
</gene>
<reference evidence="6 7" key="1">
    <citation type="submission" date="2020-10" db="EMBL/GenBank/DDBJ databases">
        <authorList>
            <person name="Peeters C."/>
        </authorList>
    </citation>
    <scope>NUCLEOTIDE SEQUENCE [LARGE SCALE GENOMIC DNA]</scope>
    <source>
        <strain evidence="6 7">LMG 27952</strain>
    </source>
</reference>
<comment type="similarity">
    <text evidence="1">Belongs to the LysR transcriptional regulatory family.</text>
</comment>
<dbReference type="Pfam" id="PF03466">
    <property type="entry name" value="LysR_substrate"/>
    <property type="match status" value="1"/>
</dbReference>
<protein>
    <submittedName>
        <fullName evidence="6">HTH-type transcriptional regulator DmlR</fullName>
    </submittedName>
</protein>
<dbReference type="PROSITE" id="PS50931">
    <property type="entry name" value="HTH_LYSR"/>
    <property type="match status" value="1"/>
</dbReference>
<keyword evidence="2" id="KW-0805">Transcription regulation</keyword>
<feature type="domain" description="HTH lysR-type" evidence="5">
    <location>
        <begin position="18"/>
        <end position="75"/>
    </location>
</feature>
<dbReference type="Gene3D" id="1.10.10.10">
    <property type="entry name" value="Winged helix-like DNA-binding domain superfamily/Winged helix DNA-binding domain"/>
    <property type="match status" value="1"/>
</dbReference>
<dbReference type="Gene3D" id="3.40.190.290">
    <property type="match status" value="1"/>
</dbReference>
<evidence type="ECO:0000256" key="4">
    <source>
        <dbReference type="ARBA" id="ARBA00023163"/>
    </source>
</evidence>
<keyword evidence="7" id="KW-1185">Reference proteome</keyword>
<evidence type="ECO:0000313" key="6">
    <source>
        <dbReference type="EMBL" id="CAD6554273.1"/>
    </source>
</evidence>